<name>A0A9N7UU27_PLEPL</name>
<protein>
    <recommendedName>
        <fullName evidence="5">Secreted protein</fullName>
    </recommendedName>
</protein>
<accession>A0A9N7UU27</accession>
<keyword evidence="4" id="KW-1185">Reference proteome</keyword>
<proteinExistence type="predicted"/>
<comment type="caution">
    <text evidence="3">The sequence shown here is derived from an EMBL/GenBank/DDBJ whole genome shotgun (WGS) entry which is preliminary data.</text>
</comment>
<keyword evidence="2" id="KW-0732">Signal</keyword>
<dbReference type="AlphaFoldDB" id="A0A9N7UU27"/>
<organism evidence="3 4">
    <name type="scientific">Pleuronectes platessa</name>
    <name type="common">European plaice</name>
    <dbReference type="NCBI Taxonomy" id="8262"/>
    <lineage>
        <taxon>Eukaryota</taxon>
        <taxon>Metazoa</taxon>
        <taxon>Chordata</taxon>
        <taxon>Craniata</taxon>
        <taxon>Vertebrata</taxon>
        <taxon>Euteleostomi</taxon>
        <taxon>Actinopterygii</taxon>
        <taxon>Neopterygii</taxon>
        <taxon>Teleostei</taxon>
        <taxon>Neoteleostei</taxon>
        <taxon>Acanthomorphata</taxon>
        <taxon>Carangaria</taxon>
        <taxon>Pleuronectiformes</taxon>
        <taxon>Pleuronectoidei</taxon>
        <taxon>Pleuronectidae</taxon>
        <taxon>Pleuronectes</taxon>
    </lineage>
</organism>
<gene>
    <name evidence="3" type="ORF">PLEPLA_LOCUS24368</name>
</gene>
<evidence type="ECO:0000256" key="2">
    <source>
        <dbReference type="SAM" id="SignalP"/>
    </source>
</evidence>
<sequence length="115" mass="12217">MWWSSVFTSLLIPRSFLPLRHCPSPCSPSSSSLFFLLTPFSSRPPLGLRPLILDCGGLTGAPGGAGWGPRGPAGPVSRGGRWADVGVWWVDVGVKDGSRPHGETNPLSRLVLQSP</sequence>
<feature type="region of interest" description="Disordered" evidence="1">
    <location>
        <begin position="96"/>
        <end position="115"/>
    </location>
</feature>
<feature type="compositionally biased region" description="Polar residues" evidence="1">
    <location>
        <begin position="105"/>
        <end position="115"/>
    </location>
</feature>
<feature type="chain" id="PRO_5040170981" description="Secreted protein" evidence="2">
    <location>
        <begin position="19"/>
        <end position="115"/>
    </location>
</feature>
<evidence type="ECO:0008006" key="5">
    <source>
        <dbReference type="Google" id="ProtNLM"/>
    </source>
</evidence>
<evidence type="ECO:0000313" key="3">
    <source>
        <dbReference type="EMBL" id="CAB1436336.1"/>
    </source>
</evidence>
<evidence type="ECO:0000256" key="1">
    <source>
        <dbReference type="SAM" id="MobiDB-lite"/>
    </source>
</evidence>
<reference evidence="3" key="1">
    <citation type="submission" date="2020-03" db="EMBL/GenBank/DDBJ databases">
        <authorList>
            <person name="Weist P."/>
        </authorList>
    </citation>
    <scope>NUCLEOTIDE SEQUENCE</scope>
</reference>
<dbReference type="Proteomes" id="UP001153269">
    <property type="component" value="Unassembled WGS sequence"/>
</dbReference>
<feature type="signal peptide" evidence="2">
    <location>
        <begin position="1"/>
        <end position="18"/>
    </location>
</feature>
<evidence type="ECO:0000313" key="4">
    <source>
        <dbReference type="Proteomes" id="UP001153269"/>
    </source>
</evidence>
<dbReference type="EMBL" id="CADEAL010001882">
    <property type="protein sequence ID" value="CAB1436336.1"/>
    <property type="molecule type" value="Genomic_DNA"/>
</dbReference>